<dbReference type="AlphaFoldDB" id="A0A7L5E5C9"/>
<evidence type="ECO:0000313" key="2">
    <source>
        <dbReference type="EMBL" id="QJD96964.1"/>
    </source>
</evidence>
<sequence length="464" mass="52815">MKITFSRIAISLSAILALSACNHNKRLADLYTIPNVRTSVPTLNAMAPPGMIYVPAGTIIDKPSITDTAIAGDTSQKRVTVSAFFMDKTEVTNKQYRTFVDWVADSVAITDYLKDPKYFVKVDKPKAVKSGGKKGSPAIPEAPIDTNKRINWNQIDGREPLWKSTSPEIRNRLINQMVYMENGELKLNEEKVKYSFTHLVTNRQGVSKYATEYIPVLPDTKVWTEDFPNAQMEMMDNNYYTNLGYNDYPVVGVTWKQARCYINWRSKIFLRQVGPNSIVRTFNLVFNLPTEAQWEYAASYGMRDTDMNKLAAIHTTVRDQQNRKKKKDVDELIVNFKQREGDYAQDGATTTMPVKSYAPNKLGLYNMLGNVSEWTLDAFSPSYKEFIHDLNPVLLYDANDNDSEILRRKVVRGGSWKDNGSMLSPINRSYELQNVSHSYIGFRCVMPAPDITPDQVKTRKIAKL</sequence>
<dbReference type="PANTHER" id="PTHR23150:SF19">
    <property type="entry name" value="FORMYLGLYCINE-GENERATING ENZYME"/>
    <property type="match status" value="1"/>
</dbReference>
<dbReference type="InterPro" id="IPR016187">
    <property type="entry name" value="CTDL_fold"/>
</dbReference>
<gene>
    <name evidence="2" type="ORF">HH214_14350</name>
</gene>
<proteinExistence type="predicted"/>
<name>A0A7L5E5C9_9SPHI</name>
<dbReference type="RefSeq" id="WP_169608740.1">
    <property type="nucleotide sequence ID" value="NZ_CP051682.1"/>
</dbReference>
<evidence type="ECO:0000313" key="3">
    <source>
        <dbReference type="Proteomes" id="UP000503278"/>
    </source>
</evidence>
<dbReference type="GO" id="GO:0120147">
    <property type="term" value="F:formylglycine-generating oxidase activity"/>
    <property type="evidence" value="ECO:0007669"/>
    <property type="project" value="TreeGrafter"/>
</dbReference>
<dbReference type="PANTHER" id="PTHR23150">
    <property type="entry name" value="SULFATASE MODIFYING FACTOR 1, 2"/>
    <property type="match status" value="1"/>
</dbReference>
<keyword evidence="3" id="KW-1185">Reference proteome</keyword>
<dbReference type="EMBL" id="CP051682">
    <property type="protein sequence ID" value="QJD96964.1"/>
    <property type="molecule type" value="Genomic_DNA"/>
</dbReference>
<dbReference type="Pfam" id="PF03781">
    <property type="entry name" value="FGE-sulfatase"/>
    <property type="match status" value="1"/>
</dbReference>
<evidence type="ECO:0000259" key="1">
    <source>
        <dbReference type="Pfam" id="PF03781"/>
    </source>
</evidence>
<dbReference type="Proteomes" id="UP000503278">
    <property type="component" value="Chromosome"/>
</dbReference>
<organism evidence="2 3">
    <name type="scientific">Mucilaginibacter robiniae</name>
    <dbReference type="NCBI Taxonomy" id="2728022"/>
    <lineage>
        <taxon>Bacteria</taxon>
        <taxon>Pseudomonadati</taxon>
        <taxon>Bacteroidota</taxon>
        <taxon>Sphingobacteriia</taxon>
        <taxon>Sphingobacteriales</taxon>
        <taxon>Sphingobacteriaceae</taxon>
        <taxon>Mucilaginibacter</taxon>
    </lineage>
</organism>
<dbReference type="Gene3D" id="3.90.1580.10">
    <property type="entry name" value="paralog of FGE (formylglycine-generating enzyme)"/>
    <property type="match status" value="1"/>
</dbReference>
<dbReference type="KEGG" id="mrob:HH214_14350"/>
<dbReference type="InterPro" id="IPR005532">
    <property type="entry name" value="SUMF_dom"/>
</dbReference>
<dbReference type="PROSITE" id="PS51257">
    <property type="entry name" value="PROKAR_LIPOPROTEIN"/>
    <property type="match status" value="1"/>
</dbReference>
<dbReference type="InterPro" id="IPR051043">
    <property type="entry name" value="Sulfatase_Mod_Factor_Kinase"/>
</dbReference>
<protein>
    <submittedName>
        <fullName evidence="2">SUMF1/EgtB/PvdO family nonheme iron enzyme</fullName>
    </submittedName>
</protein>
<dbReference type="SUPFAM" id="SSF56436">
    <property type="entry name" value="C-type lectin-like"/>
    <property type="match status" value="1"/>
</dbReference>
<dbReference type="InterPro" id="IPR042095">
    <property type="entry name" value="SUMF_sf"/>
</dbReference>
<accession>A0A7L5E5C9</accession>
<reference evidence="2 3" key="1">
    <citation type="submission" date="2020-04" db="EMBL/GenBank/DDBJ databases">
        <title>Genome sequencing of novel species.</title>
        <authorList>
            <person name="Heo J."/>
            <person name="Kim S.-J."/>
            <person name="Kim J.-S."/>
            <person name="Hong S.-B."/>
            <person name="Kwon S.-W."/>
        </authorList>
    </citation>
    <scope>NUCLEOTIDE SEQUENCE [LARGE SCALE GENOMIC DNA]</scope>
    <source>
        <strain evidence="2 3">F39-2</strain>
    </source>
</reference>
<feature type="domain" description="Sulfatase-modifying factor enzyme-like" evidence="1">
    <location>
        <begin position="49"/>
        <end position="445"/>
    </location>
</feature>